<feature type="domain" description="Peptidase M26 C-terminal" evidence="1">
    <location>
        <begin position="1"/>
        <end position="77"/>
    </location>
</feature>
<evidence type="ECO:0000313" key="3">
    <source>
        <dbReference type="Proteomes" id="UP000474228"/>
    </source>
</evidence>
<dbReference type="Pfam" id="PF07580">
    <property type="entry name" value="Peptidase_M26_C"/>
    <property type="match status" value="1"/>
</dbReference>
<evidence type="ECO:0000313" key="2">
    <source>
        <dbReference type="EMBL" id="MTV64676.1"/>
    </source>
</evidence>
<feature type="non-terminal residue" evidence="2">
    <location>
        <position position="1"/>
    </location>
</feature>
<protein>
    <recommendedName>
        <fullName evidence="1">Peptidase M26 C-terminal domain-containing protein</fullName>
    </recommendedName>
</protein>
<proteinExistence type="predicted"/>
<dbReference type="InterPro" id="IPR011505">
    <property type="entry name" value="Peptidase_M26_C_dom"/>
</dbReference>
<reference evidence="2 3" key="1">
    <citation type="submission" date="2019-11" db="EMBL/GenBank/DDBJ databases">
        <title>Growth characteristics of pneumococcus vary with the chemical composition of the capsule and with environmental conditions.</title>
        <authorList>
            <person name="Tothpal A."/>
            <person name="Desobry K."/>
            <person name="Joshi S."/>
            <person name="Wyllie A.L."/>
            <person name="Weinberger D.M."/>
        </authorList>
    </citation>
    <scope>NUCLEOTIDE SEQUENCE [LARGE SCALE GENOMIC DNA]</scope>
    <source>
        <strain evidence="3">pnumococcus22F</strain>
    </source>
</reference>
<organism evidence="2 3">
    <name type="scientific">Streptococcus pneumoniae</name>
    <dbReference type="NCBI Taxonomy" id="1313"/>
    <lineage>
        <taxon>Bacteria</taxon>
        <taxon>Bacillati</taxon>
        <taxon>Bacillota</taxon>
        <taxon>Bacilli</taxon>
        <taxon>Lactobacillales</taxon>
        <taxon>Streptococcaceae</taxon>
        <taxon>Streptococcus</taxon>
    </lineage>
</organism>
<dbReference type="AlphaFoldDB" id="A0A6G2D7V9"/>
<dbReference type="RefSeq" id="WP_155458871.1">
    <property type="nucleotide sequence ID" value="NZ_WNHJ01001206.1"/>
</dbReference>
<dbReference type="Proteomes" id="UP000474228">
    <property type="component" value="Unassembled WGS sequence"/>
</dbReference>
<comment type="caution">
    <text evidence="2">The sequence shown here is derived from an EMBL/GenBank/DDBJ whole genome shotgun (WGS) entry which is preliminary data.</text>
</comment>
<dbReference type="EMBL" id="WNHJ01001206">
    <property type="protein sequence ID" value="MTV64676.1"/>
    <property type="molecule type" value="Genomic_DNA"/>
</dbReference>
<evidence type="ECO:0000259" key="1">
    <source>
        <dbReference type="Pfam" id="PF07580"/>
    </source>
</evidence>
<feature type="non-terminal residue" evidence="2">
    <location>
        <position position="77"/>
    </location>
</feature>
<dbReference type="GO" id="GO:0005576">
    <property type="term" value="C:extracellular region"/>
    <property type="evidence" value="ECO:0007669"/>
    <property type="project" value="InterPro"/>
</dbReference>
<name>A0A6G2D7V9_STREE</name>
<dbReference type="GO" id="GO:0008270">
    <property type="term" value="F:zinc ion binding"/>
    <property type="evidence" value="ECO:0007669"/>
    <property type="project" value="InterPro"/>
</dbReference>
<accession>A0A6G2D7V9</accession>
<gene>
    <name evidence="2" type="ORF">GM539_15220</name>
</gene>
<sequence>YYGGHWHREGTDLEAFAQGMLQTPSVSNPNGEYGALGLNMAYERQNDGNQWYNTNPNDLTTRAEIDNYMKGFNDTLM</sequence>
<dbReference type="GO" id="GO:0004222">
    <property type="term" value="F:metalloendopeptidase activity"/>
    <property type="evidence" value="ECO:0007669"/>
    <property type="project" value="InterPro"/>
</dbReference>